<dbReference type="AlphaFoldDB" id="A0A7J8FIZ2"/>
<proteinExistence type="predicted"/>
<dbReference type="Proteomes" id="UP000593571">
    <property type="component" value="Unassembled WGS sequence"/>
</dbReference>
<organism evidence="1 2">
    <name type="scientific">Rousettus aegyptiacus</name>
    <name type="common">Egyptian fruit bat</name>
    <name type="synonym">Pteropus aegyptiacus</name>
    <dbReference type="NCBI Taxonomy" id="9407"/>
    <lineage>
        <taxon>Eukaryota</taxon>
        <taxon>Metazoa</taxon>
        <taxon>Chordata</taxon>
        <taxon>Craniata</taxon>
        <taxon>Vertebrata</taxon>
        <taxon>Euteleostomi</taxon>
        <taxon>Mammalia</taxon>
        <taxon>Eutheria</taxon>
        <taxon>Laurasiatheria</taxon>
        <taxon>Chiroptera</taxon>
        <taxon>Yinpterochiroptera</taxon>
        <taxon>Pteropodoidea</taxon>
        <taxon>Pteropodidae</taxon>
        <taxon>Rousettinae</taxon>
        <taxon>Rousettus</taxon>
    </lineage>
</organism>
<gene>
    <name evidence="1" type="ORF">HJG63_012086</name>
</gene>
<reference evidence="1 2" key="1">
    <citation type="journal article" date="2020" name="Nature">
        <title>Six reference-quality genomes reveal evolution of bat adaptations.</title>
        <authorList>
            <person name="Jebb D."/>
            <person name="Huang Z."/>
            <person name="Pippel M."/>
            <person name="Hughes G.M."/>
            <person name="Lavrichenko K."/>
            <person name="Devanna P."/>
            <person name="Winkler S."/>
            <person name="Jermiin L.S."/>
            <person name="Skirmuntt E.C."/>
            <person name="Katzourakis A."/>
            <person name="Burkitt-Gray L."/>
            <person name="Ray D.A."/>
            <person name="Sullivan K.A.M."/>
            <person name="Roscito J.G."/>
            <person name="Kirilenko B.M."/>
            <person name="Davalos L.M."/>
            <person name="Corthals A.P."/>
            <person name="Power M.L."/>
            <person name="Jones G."/>
            <person name="Ransome R.D."/>
            <person name="Dechmann D.K.N."/>
            <person name="Locatelli A.G."/>
            <person name="Puechmaille S.J."/>
            <person name="Fedrigo O."/>
            <person name="Jarvis E.D."/>
            <person name="Hiller M."/>
            <person name="Vernes S.C."/>
            <person name="Myers E.W."/>
            <person name="Teeling E.C."/>
        </authorList>
    </citation>
    <scope>NUCLEOTIDE SEQUENCE [LARGE SCALE GENOMIC DNA]</scope>
    <source>
        <strain evidence="1">MRouAeg1</strain>
        <tissue evidence="1">Muscle</tissue>
    </source>
</reference>
<sequence>MLLRVNEIRYYSHLSGEGTEVPVVMRGTITAGGRAGIQIQECLVLNPMLSIAWHRRLETARILFLESHIAAPQRAWAPVSVWRVPAPGCGPCATHSPEGQVSFLSVPLCPSEDEPQGLLPVPRVTHVRRLWGGSKILIPPPAWAP</sequence>
<keyword evidence="2" id="KW-1185">Reference proteome</keyword>
<protein>
    <submittedName>
        <fullName evidence="1">Uncharacterized protein</fullName>
    </submittedName>
</protein>
<accession>A0A7J8FIZ2</accession>
<evidence type="ECO:0000313" key="1">
    <source>
        <dbReference type="EMBL" id="KAF6447707.1"/>
    </source>
</evidence>
<dbReference type="EMBL" id="JACASE010000007">
    <property type="protein sequence ID" value="KAF6447707.1"/>
    <property type="molecule type" value="Genomic_DNA"/>
</dbReference>
<evidence type="ECO:0000313" key="2">
    <source>
        <dbReference type="Proteomes" id="UP000593571"/>
    </source>
</evidence>
<comment type="caution">
    <text evidence="1">The sequence shown here is derived from an EMBL/GenBank/DDBJ whole genome shotgun (WGS) entry which is preliminary data.</text>
</comment>
<name>A0A7J8FIZ2_ROUAE</name>